<feature type="transmembrane region" description="Helical" evidence="1">
    <location>
        <begin position="38"/>
        <end position="54"/>
    </location>
</feature>
<accession>A0A1M5NRI8</accession>
<proteinExistence type="predicted"/>
<dbReference type="RefSeq" id="WP_073371744.1">
    <property type="nucleotide sequence ID" value="NZ_FQWB01000008.1"/>
</dbReference>
<evidence type="ECO:0000313" key="3">
    <source>
        <dbReference type="Proteomes" id="UP000184516"/>
    </source>
</evidence>
<evidence type="ECO:0000256" key="1">
    <source>
        <dbReference type="SAM" id="Phobius"/>
    </source>
</evidence>
<reference evidence="3" key="1">
    <citation type="submission" date="2016-11" db="EMBL/GenBank/DDBJ databases">
        <authorList>
            <person name="Varghese N."/>
            <person name="Submissions S."/>
        </authorList>
    </citation>
    <scope>NUCLEOTIDE SEQUENCE [LARGE SCALE GENOMIC DNA]</scope>
    <source>
        <strain evidence="3">DSM 19978</strain>
    </source>
</reference>
<protein>
    <submittedName>
        <fullName evidence="2">Uncharacterized protein</fullName>
    </submittedName>
</protein>
<evidence type="ECO:0000313" key="2">
    <source>
        <dbReference type="EMBL" id="SHG92120.1"/>
    </source>
</evidence>
<keyword evidence="1" id="KW-1133">Transmembrane helix</keyword>
<dbReference type="STRING" id="468056.SAMN05443549_108132"/>
<dbReference type="OrthoDB" id="966098at2"/>
<keyword evidence="3" id="KW-1185">Reference proteome</keyword>
<dbReference type="Proteomes" id="UP000184516">
    <property type="component" value="Unassembled WGS sequence"/>
</dbReference>
<dbReference type="EMBL" id="FQWB01000008">
    <property type="protein sequence ID" value="SHG92120.1"/>
    <property type="molecule type" value="Genomic_DNA"/>
</dbReference>
<keyword evidence="1" id="KW-0472">Membrane</keyword>
<gene>
    <name evidence="2" type="ORF">SAMN05443549_108132</name>
</gene>
<keyword evidence="1" id="KW-0812">Transmembrane</keyword>
<name>A0A1M5NRI8_9FLAO</name>
<sequence length="62" mass="7329">MENKKGINWFFAFIAFTLGLTLFKHIDFKNFTLKEPALDILYLIVFVLSIYFLIKGKNQPEK</sequence>
<feature type="transmembrane region" description="Helical" evidence="1">
    <location>
        <begin position="7"/>
        <end position="26"/>
    </location>
</feature>
<organism evidence="2 3">
    <name type="scientific">Flavobacterium fluvii</name>
    <dbReference type="NCBI Taxonomy" id="468056"/>
    <lineage>
        <taxon>Bacteria</taxon>
        <taxon>Pseudomonadati</taxon>
        <taxon>Bacteroidota</taxon>
        <taxon>Flavobacteriia</taxon>
        <taxon>Flavobacteriales</taxon>
        <taxon>Flavobacteriaceae</taxon>
        <taxon>Flavobacterium</taxon>
    </lineage>
</organism>
<dbReference type="AlphaFoldDB" id="A0A1M5NRI8"/>